<evidence type="ECO:0000256" key="3">
    <source>
        <dbReference type="ARBA" id="ARBA00022793"/>
    </source>
</evidence>
<keyword evidence="4 6" id="KW-0663">Pyridoxal phosphate</keyword>
<reference evidence="8 9" key="1">
    <citation type="journal article" date="2013" name="MBio">
        <title>Genome sequencing of the plant pathogen Taphrina deformans, the causal agent of peach leaf curl.</title>
        <authorList>
            <person name="Cisse O.H."/>
            <person name="Almeida J.M.G.C.F."/>
            <person name="Fonseca A."/>
            <person name="Kumar A.A."/>
            <person name="Salojaervi J."/>
            <person name="Overmyer K."/>
            <person name="Hauser P.M."/>
            <person name="Pagni M."/>
        </authorList>
    </citation>
    <scope>NUCLEOTIDE SEQUENCE [LARGE SCALE GENOMIC DNA]</scope>
    <source>
        <strain evidence="9">PYCC 5710 / ATCC 11124 / CBS 356.35 / IMI 108563 / JCM 9778 / NBRC 8474</strain>
    </source>
</reference>
<accession>R4XG13</accession>
<evidence type="ECO:0000313" key="9">
    <source>
        <dbReference type="Proteomes" id="UP000013776"/>
    </source>
</evidence>
<sequence length="487" mass="53149">MNTASTNAQATATELQDLLTSFQGQFLPWIAKADHDDSKVLDHYSAQDLKPKLALSCPEKPCGKDALLEILSNTLRYSANTWNPGFMDKLFASTNPIGVISELLLAVLNTNGHVFHVSPVLTLMELETSKAMAQLFGYSGEHCGGLTLPGGSQSNTLSIVTARTTLYPETKENGCGKYQFVMFTSKHGHYSVEKAAIMLGLGRNSVVPIDIDGSGRIKPDSLEKAVLEAKADGKTPFYVNATAGTTVFGSFDPFTEISAICKRHNLWMHIDGSWGGGVAFSNKYKHLLTGSHLADSITINPHKMLGVPLQCSFLLAPDSRIFQQANSLKAGYLFHGDNEGFDLGDSTMGCGRRPDAVKMFLGWNWYGREGYEQRVNHAYEMAGLLATKIAKSPKFTLVSSNPPPCLQVCFYYHSDSQASREDSKVNTKTTRRIASALDHQGRFLVDYAPGPHGEFFRAVLNSPNQNEATLDELVNSIEKLAGQANGH</sequence>
<comment type="cofactor">
    <cofactor evidence="1 6 7">
        <name>pyridoxal 5'-phosphate</name>
        <dbReference type="ChEBI" id="CHEBI:597326"/>
    </cofactor>
</comment>
<dbReference type="EMBL" id="CAHR02000148">
    <property type="protein sequence ID" value="CCG83439.1"/>
    <property type="molecule type" value="Genomic_DNA"/>
</dbReference>
<dbReference type="Pfam" id="PF00282">
    <property type="entry name" value="Pyridoxal_deC"/>
    <property type="match status" value="1"/>
</dbReference>
<evidence type="ECO:0000256" key="6">
    <source>
        <dbReference type="PIRSR" id="PIRSR602129-50"/>
    </source>
</evidence>
<name>R4XG13_TAPDE</name>
<evidence type="ECO:0000256" key="2">
    <source>
        <dbReference type="ARBA" id="ARBA00009533"/>
    </source>
</evidence>
<dbReference type="PANTHER" id="PTHR45677">
    <property type="entry name" value="GLUTAMATE DECARBOXYLASE-RELATED"/>
    <property type="match status" value="1"/>
</dbReference>
<dbReference type="Gene3D" id="3.90.1150.170">
    <property type="match status" value="1"/>
</dbReference>
<evidence type="ECO:0000313" key="8">
    <source>
        <dbReference type="EMBL" id="CCG83439.1"/>
    </source>
</evidence>
<dbReference type="InterPro" id="IPR015421">
    <property type="entry name" value="PyrdxlP-dep_Trfase_major"/>
</dbReference>
<feature type="modified residue" description="N6-(pyridoxal phosphate)lysine" evidence="6">
    <location>
        <position position="303"/>
    </location>
</feature>
<keyword evidence="3" id="KW-0210">Decarboxylase</keyword>
<dbReference type="InterPro" id="IPR015424">
    <property type="entry name" value="PyrdxlP-dep_Trfase"/>
</dbReference>
<keyword evidence="5 7" id="KW-0456">Lyase</keyword>
<dbReference type="VEuPathDB" id="FungiDB:TAPDE_003653"/>
<dbReference type="Gene3D" id="3.40.640.10">
    <property type="entry name" value="Type I PLP-dependent aspartate aminotransferase-like (Major domain)"/>
    <property type="match status" value="1"/>
</dbReference>
<dbReference type="GO" id="GO:0030170">
    <property type="term" value="F:pyridoxal phosphate binding"/>
    <property type="evidence" value="ECO:0007669"/>
    <property type="project" value="InterPro"/>
</dbReference>
<evidence type="ECO:0000256" key="5">
    <source>
        <dbReference type="ARBA" id="ARBA00023239"/>
    </source>
</evidence>
<evidence type="ECO:0000256" key="4">
    <source>
        <dbReference type="ARBA" id="ARBA00022898"/>
    </source>
</evidence>
<dbReference type="GO" id="GO:0005737">
    <property type="term" value="C:cytoplasm"/>
    <property type="evidence" value="ECO:0007669"/>
    <property type="project" value="TreeGrafter"/>
</dbReference>
<proteinExistence type="inferred from homology"/>
<dbReference type="AlphaFoldDB" id="R4XG13"/>
<dbReference type="STRING" id="1097556.R4XG13"/>
<dbReference type="InterPro" id="IPR002129">
    <property type="entry name" value="PyrdxlP-dep_de-COase"/>
</dbReference>
<dbReference type="OrthoDB" id="392571at2759"/>
<gene>
    <name evidence="8" type="ORF">TAPDE_003653</name>
</gene>
<dbReference type="eggNOG" id="KOG0629">
    <property type="taxonomic scope" value="Eukaryota"/>
</dbReference>
<evidence type="ECO:0000256" key="1">
    <source>
        <dbReference type="ARBA" id="ARBA00001933"/>
    </source>
</evidence>
<keyword evidence="9" id="KW-1185">Reference proteome</keyword>
<dbReference type="SUPFAM" id="SSF53383">
    <property type="entry name" value="PLP-dependent transferases"/>
    <property type="match status" value="1"/>
</dbReference>
<protein>
    <submittedName>
        <fullName evidence="8">Glutamate decarboxylase</fullName>
    </submittedName>
</protein>
<dbReference type="GO" id="GO:0016831">
    <property type="term" value="F:carboxy-lyase activity"/>
    <property type="evidence" value="ECO:0007669"/>
    <property type="project" value="UniProtKB-KW"/>
</dbReference>
<dbReference type="PANTHER" id="PTHR45677:SF8">
    <property type="entry name" value="CYSTEINE SULFINIC ACID DECARBOXYLASE"/>
    <property type="match status" value="1"/>
</dbReference>
<organism evidence="8 9">
    <name type="scientific">Taphrina deformans (strain PYCC 5710 / ATCC 11124 / CBS 356.35 / IMI 108563 / JCM 9778 / NBRC 8474)</name>
    <name type="common">Peach leaf curl fungus</name>
    <name type="synonym">Lalaria deformans</name>
    <dbReference type="NCBI Taxonomy" id="1097556"/>
    <lineage>
        <taxon>Eukaryota</taxon>
        <taxon>Fungi</taxon>
        <taxon>Dikarya</taxon>
        <taxon>Ascomycota</taxon>
        <taxon>Taphrinomycotina</taxon>
        <taxon>Taphrinomycetes</taxon>
        <taxon>Taphrinales</taxon>
        <taxon>Taphrinaceae</taxon>
        <taxon>Taphrina</taxon>
    </lineage>
</organism>
<dbReference type="Proteomes" id="UP000013776">
    <property type="component" value="Unassembled WGS sequence"/>
</dbReference>
<dbReference type="GO" id="GO:0019752">
    <property type="term" value="P:carboxylic acid metabolic process"/>
    <property type="evidence" value="ECO:0007669"/>
    <property type="project" value="InterPro"/>
</dbReference>
<evidence type="ECO:0000256" key="7">
    <source>
        <dbReference type="RuleBase" id="RU000382"/>
    </source>
</evidence>
<comment type="similarity">
    <text evidence="2 7">Belongs to the group II decarboxylase family.</text>
</comment>
<comment type="caution">
    <text evidence="8">The sequence shown here is derived from an EMBL/GenBank/DDBJ whole genome shotgun (WGS) entry which is preliminary data.</text>
</comment>